<dbReference type="EC" id="3.1.-.-" evidence="4"/>
<evidence type="ECO:0000313" key="5">
    <source>
        <dbReference type="Proteomes" id="UP000237798"/>
    </source>
</evidence>
<dbReference type="PANTHER" id="PTHR11203:SF37">
    <property type="entry name" value="INTEGRATOR COMPLEX SUBUNIT 11"/>
    <property type="match status" value="1"/>
</dbReference>
<feature type="domain" description="Beta-Casp" evidence="3">
    <location>
        <begin position="236"/>
        <end position="360"/>
    </location>
</feature>
<dbReference type="EMBL" id="PVXP01000024">
    <property type="protein sequence ID" value="PRR85081.1"/>
    <property type="molecule type" value="Genomic_DNA"/>
</dbReference>
<dbReference type="SMART" id="SM01027">
    <property type="entry name" value="Beta-Casp"/>
    <property type="match status" value="1"/>
</dbReference>
<dbReference type="InterPro" id="IPR001279">
    <property type="entry name" value="Metallo-B-lactamas"/>
</dbReference>
<evidence type="ECO:0000259" key="2">
    <source>
        <dbReference type="SMART" id="SM00849"/>
    </source>
</evidence>
<dbReference type="SMART" id="SM00849">
    <property type="entry name" value="Lactamase_B"/>
    <property type="match status" value="1"/>
</dbReference>
<dbReference type="AlphaFoldDB" id="A0A2T0BMI5"/>
<dbReference type="Gene3D" id="3.40.50.10890">
    <property type="match status" value="1"/>
</dbReference>
<sequence>MDISFLGGAREVGASCILLTIYNKNILLDCGIRQSSSKDSLPDFKLIQDKGGVDAIVISHAHMDHIGSLPIISREYPEARIYTTRMTKDLMRVLLYDSLKIMNHREGEIPLYAEKDVISMLNRVFPINYMVKFSIFDNIVLTFYMAGHIAGASCVYITTPEGSFFYSGDFSLFSQKTVEGLKLPKLRPDAAIFESTYGDRLHSNRQVEEEKLVDIIDECISEKGKMLIPAFALGRAQEVILIIKKAINKKMLKNVKVYVDGMIRDINRTYKLNPLYLKNSLGKKILKGIEPFYDDNIIAVKDNETRKNILESEEPCVIISSSEMLTGGYSQYYAEKIAALEKGYIVITGYQDEESPGRKLLDLLKNEENKKLCINEKTIEVKCKVEKIGLSAHSDKFEIKSLIHLLNPRSIFIVHGDEKVVEGFSRELFSEVTGEIYAPKCGESYEIYVHRPRKQRERYIGKIMNSYEELDEGNVRNLWGFVSSNYEKKLFTLEELFYIWRGRNKLGNSFEHFQKIIIDSPYFESDSKRLFLFGCQEEEKIRKILDKKELKPNELREIVYEHFGKFNFKKASYIYDEKKIILSFDFPAVVDKDIYDVIKKFQEKLGWKVEISNKVNINAVSEVVKKFLRQEDISKISYRLEKNEVLVILASTPDIKESRSREFKNITGMDILIRSTMNSASNSKGTDGIVVKTDNAYNVMEQNKALQFIDDFFYNQEFSPYRKSVKSFLDKKYIELSFISPIIGKKYKESIKKIADSIGWDISVSGSANQNEIIKMAVELCKKEGIEFRKNPAFNALDLSVELKIKDSCLKSMEEKLKLIKTEFGYKTGCVLKW</sequence>
<dbReference type="Gene3D" id="3.60.15.10">
    <property type="entry name" value="Ribonuclease Z/Hydroxyacylglutathione hydrolase-like"/>
    <property type="match status" value="1"/>
</dbReference>
<dbReference type="Pfam" id="PF10996">
    <property type="entry name" value="Beta-Casp"/>
    <property type="match status" value="1"/>
</dbReference>
<comment type="caution">
    <text evidence="4">The sequence shown here is derived from an EMBL/GenBank/DDBJ whole genome shotgun (WGS) entry which is preliminary data.</text>
</comment>
<dbReference type="OrthoDB" id="9803916at2"/>
<organism evidence="4 5">
    <name type="scientific">Clostridium luticellarii</name>
    <dbReference type="NCBI Taxonomy" id="1691940"/>
    <lineage>
        <taxon>Bacteria</taxon>
        <taxon>Bacillati</taxon>
        <taxon>Bacillota</taxon>
        <taxon>Clostridia</taxon>
        <taxon>Eubacteriales</taxon>
        <taxon>Clostridiaceae</taxon>
        <taxon>Clostridium</taxon>
    </lineage>
</organism>
<accession>A0A2T0BMI5</accession>
<dbReference type="CDD" id="cd16295">
    <property type="entry name" value="TTHA0252-CPSF-like_MBL-fold"/>
    <property type="match status" value="1"/>
</dbReference>
<proteinExistence type="predicted"/>
<dbReference type="GO" id="GO:0004521">
    <property type="term" value="F:RNA endonuclease activity"/>
    <property type="evidence" value="ECO:0007669"/>
    <property type="project" value="TreeGrafter"/>
</dbReference>
<keyword evidence="1 4" id="KW-0378">Hydrolase</keyword>
<name>A0A2T0BMI5_9CLOT</name>
<dbReference type="Pfam" id="PF07521">
    <property type="entry name" value="RMMBL"/>
    <property type="match status" value="1"/>
</dbReference>
<dbReference type="Pfam" id="PF16661">
    <property type="entry name" value="Lactamase_B_6"/>
    <property type="match status" value="1"/>
</dbReference>
<dbReference type="InterPro" id="IPR050698">
    <property type="entry name" value="MBL"/>
</dbReference>
<reference evidence="4 5" key="1">
    <citation type="submission" date="2018-03" db="EMBL/GenBank/DDBJ databases">
        <title>Genome sequence of Clostridium luticellarii DSM 29923.</title>
        <authorList>
            <person name="Poehlein A."/>
            <person name="Daniel R."/>
        </authorList>
    </citation>
    <scope>NUCLEOTIDE SEQUENCE [LARGE SCALE GENOMIC DNA]</scope>
    <source>
        <strain evidence="4 5">DSM 29923</strain>
    </source>
</reference>
<evidence type="ECO:0000313" key="4">
    <source>
        <dbReference type="EMBL" id="PRR85081.1"/>
    </source>
</evidence>
<dbReference type="GO" id="GO:0016787">
    <property type="term" value="F:hydrolase activity"/>
    <property type="evidence" value="ECO:0007669"/>
    <property type="project" value="UniProtKB-KW"/>
</dbReference>
<feature type="domain" description="Metallo-beta-lactamase" evidence="2">
    <location>
        <begin position="13"/>
        <end position="216"/>
    </location>
</feature>
<gene>
    <name evidence="4" type="ORF">CLLU_19090</name>
</gene>
<dbReference type="InterPro" id="IPR036866">
    <property type="entry name" value="RibonucZ/Hydroxyglut_hydro"/>
</dbReference>
<dbReference type="InterPro" id="IPR011108">
    <property type="entry name" value="RMMBL"/>
</dbReference>
<dbReference type="Proteomes" id="UP000237798">
    <property type="component" value="Unassembled WGS sequence"/>
</dbReference>
<keyword evidence="5" id="KW-1185">Reference proteome</keyword>
<dbReference type="InterPro" id="IPR022712">
    <property type="entry name" value="Beta_Casp"/>
</dbReference>
<evidence type="ECO:0000256" key="1">
    <source>
        <dbReference type="ARBA" id="ARBA00022801"/>
    </source>
</evidence>
<dbReference type="RefSeq" id="WP_106009504.1">
    <property type="nucleotide sequence ID" value="NZ_PVXP01000024.1"/>
</dbReference>
<dbReference type="PANTHER" id="PTHR11203">
    <property type="entry name" value="CLEAVAGE AND POLYADENYLATION SPECIFICITY FACTOR FAMILY MEMBER"/>
    <property type="match status" value="1"/>
</dbReference>
<protein>
    <submittedName>
        <fullName evidence="4">Ribonuclease</fullName>
        <ecNumber evidence="4">3.1.-.-</ecNumber>
    </submittedName>
</protein>
<dbReference type="SUPFAM" id="SSF56281">
    <property type="entry name" value="Metallo-hydrolase/oxidoreductase"/>
    <property type="match status" value="1"/>
</dbReference>
<evidence type="ECO:0000259" key="3">
    <source>
        <dbReference type="SMART" id="SM01027"/>
    </source>
</evidence>